<dbReference type="GO" id="GO:0006869">
    <property type="term" value="P:lipid transport"/>
    <property type="evidence" value="ECO:0007669"/>
    <property type="project" value="UniProtKB-KW"/>
</dbReference>
<evidence type="ECO:0000313" key="18">
    <source>
        <dbReference type="EMBL" id="CAF0773048.1"/>
    </source>
</evidence>
<keyword evidence="12" id="KW-0445">Lipid transport</keyword>
<evidence type="ECO:0000259" key="17">
    <source>
        <dbReference type="PROSITE" id="PS51847"/>
    </source>
</evidence>
<dbReference type="SMART" id="SM00239">
    <property type="entry name" value="C2"/>
    <property type="match status" value="3"/>
</dbReference>
<keyword evidence="4" id="KW-0813">Transport</keyword>
<dbReference type="FunFam" id="2.60.40.150:FF:000025">
    <property type="entry name" value="Extended synaptotagmin 2"/>
    <property type="match status" value="1"/>
</dbReference>
<keyword evidence="9" id="KW-0256">Endoplasmic reticulum</keyword>
<dbReference type="GO" id="GO:0008429">
    <property type="term" value="F:phosphatidylethanolamine binding"/>
    <property type="evidence" value="ECO:0007669"/>
    <property type="project" value="TreeGrafter"/>
</dbReference>
<evidence type="ECO:0000256" key="2">
    <source>
        <dbReference type="ARBA" id="ARBA00004477"/>
    </source>
</evidence>
<dbReference type="Pfam" id="PF00168">
    <property type="entry name" value="C2"/>
    <property type="match status" value="3"/>
</dbReference>
<keyword evidence="7" id="KW-0479">Metal-binding</keyword>
<dbReference type="GO" id="GO:0031210">
    <property type="term" value="F:phosphatidylcholine binding"/>
    <property type="evidence" value="ECO:0007669"/>
    <property type="project" value="TreeGrafter"/>
</dbReference>
<dbReference type="PROSITE" id="PS51847">
    <property type="entry name" value="SMP"/>
    <property type="match status" value="1"/>
</dbReference>
<organism evidence="18 19">
    <name type="scientific">Rotaria sordida</name>
    <dbReference type="NCBI Taxonomy" id="392033"/>
    <lineage>
        <taxon>Eukaryota</taxon>
        <taxon>Metazoa</taxon>
        <taxon>Spiralia</taxon>
        <taxon>Gnathifera</taxon>
        <taxon>Rotifera</taxon>
        <taxon>Eurotatoria</taxon>
        <taxon>Bdelloidea</taxon>
        <taxon>Philodinida</taxon>
        <taxon>Philodinidae</taxon>
        <taxon>Rotaria</taxon>
    </lineage>
</organism>
<comment type="subcellular location">
    <subcellularLocation>
        <location evidence="1">Cell membrane</location>
        <topology evidence="1">Peripheral membrane protein</topology>
    </subcellularLocation>
    <subcellularLocation>
        <location evidence="2">Endoplasmic reticulum membrane</location>
        <topology evidence="2">Multi-pass membrane protein</topology>
    </subcellularLocation>
</comment>
<evidence type="ECO:0000256" key="6">
    <source>
        <dbReference type="ARBA" id="ARBA00022692"/>
    </source>
</evidence>
<evidence type="ECO:0000256" key="4">
    <source>
        <dbReference type="ARBA" id="ARBA00022448"/>
    </source>
</evidence>
<reference evidence="18" key="1">
    <citation type="submission" date="2021-02" db="EMBL/GenBank/DDBJ databases">
        <authorList>
            <person name="Nowell W R."/>
        </authorList>
    </citation>
    <scope>NUCLEOTIDE SEQUENCE</scope>
</reference>
<evidence type="ECO:0000256" key="9">
    <source>
        <dbReference type="ARBA" id="ARBA00022824"/>
    </source>
</evidence>
<feature type="domain" description="SMP-LTD" evidence="17">
    <location>
        <begin position="187"/>
        <end position="364"/>
    </location>
</feature>
<dbReference type="GO" id="GO:0005544">
    <property type="term" value="F:calcium-dependent phospholipid binding"/>
    <property type="evidence" value="ECO:0007669"/>
    <property type="project" value="TreeGrafter"/>
</dbReference>
<keyword evidence="8" id="KW-0677">Repeat</keyword>
<dbReference type="EMBL" id="CAJNOT010000015">
    <property type="protein sequence ID" value="CAF0773048.1"/>
    <property type="molecule type" value="Genomic_DNA"/>
</dbReference>
<dbReference type="PANTHER" id="PTHR45761">
    <property type="entry name" value="EXTENDED SYNAPTOTAGMIN-LIKE PROTEIN 2, ISOFORM C"/>
    <property type="match status" value="1"/>
</dbReference>
<dbReference type="InterPro" id="IPR031468">
    <property type="entry name" value="SMP_LBD"/>
</dbReference>
<dbReference type="PRINTS" id="PR00360">
    <property type="entry name" value="C2DOMAIN"/>
</dbReference>
<dbReference type="InterPro" id="IPR035892">
    <property type="entry name" value="C2_domain_sf"/>
</dbReference>
<dbReference type="Pfam" id="PF17047">
    <property type="entry name" value="SMP_LBD"/>
    <property type="match status" value="1"/>
</dbReference>
<evidence type="ECO:0000256" key="11">
    <source>
        <dbReference type="ARBA" id="ARBA00022989"/>
    </source>
</evidence>
<keyword evidence="5" id="KW-1003">Cell membrane</keyword>
<evidence type="ECO:0000256" key="8">
    <source>
        <dbReference type="ARBA" id="ARBA00022737"/>
    </source>
</evidence>
<dbReference type="InterPro" id="IPR039010">
    <property type="entry name" value="Synaptotagmin_SMP"/>
</dbReference>
<dbReference type="Gene3D" id="2.60.40.150">
    <property type="entry name" value="C2 domain"/>
    <property type="match status" value="3"/>
</dbReference>
<feature type="domain" description="C2" evidence="16">
    <location>
        <begin position="510"/>
        <end position="625"/>
    </location>
</feature>
<comment type="caution">
    <text evidence="18">The sequence shown here is derived from an EMBL/GenBank/DDBJ whole genome shotgun (WGS) entry which is preliminary data.</text>
</comment>
<comment type="similarity">
    <text evidence="3">Belongs to the extended synaptotagmin family.</text>
</comment>
<feature type="transmembrane region" description="Helical" evidence="15">
    <location>
        <begin position="117"/>
        <end position="146"/>
    </location>
</feature>
<evidence type="ECO:0000256" key="5">
    <source>
        <dbReference type="ARBA" id="ARBA00022475"/>
    </source>
</evidence>
<dbReference type="GO" id="GO:0005789">
    <property type="term" value="C:endoplasmic reticulum membrane"/>
    <property type="evidence" value="ECO:0007669"/>
    <property type="project" value="UniProtKB-SubCell"/>
</dbReference>
<evidence type="ECO:0000256" key="3">
    <source>
        <dbReference type="ARBA" id="ARBA00005867"/>
    </source>
</evidence>
<accession>A0A813QU83</accession>
<evidence type="ECO:0000256" key="14">
    <source>
        <dbReference type="ARBA" id="ARBA00023136"/>
    </source>
</evidence>
<feature type="domain" description="C2" evidence="16">
    <location>
        <begin position="362"/>
        <end position="482"/>
    </location>
</feature>
<keyword evidence="6 15" id="KW-0812">Transmembrane</keyword>
<evidence type="ECO:0000256" key="12">
    <source>
        <dbReference type="ARBA" id="ARBA00023055"/>
    </source>
</evidence>
<dbReference type="AlphaFoldDB" id="A0A813QU83"/>
<keyword evidence="10" id="KW-0106">Calcium</keyword>
<dbReference type="InterPro" id="IPR000008">
    <property type="entry name" value="C2_dom"/>
</dbReference>
<keyword evidence="13" id="KW-0446">Lipid-binding</keyword>
<dbReference type="PROSITE" id="PS50004">
    <property type="entry name" value="C2"/>
    <property type="match status" value="3"/>
</dbReference>
<dbReference type="PANTHER" id="PTHR45761:SF1">
    <property type="entry name" value="EXTENDED SYNAPTOTAGMIN-LIKE PROTEIN 2, ISOFORM C"/>
    <property type="match status" value="1"/>
</dbReference>
<dbReference type="GO" id="GO:0005886">
    <property type="term" value="C:plasma membrane"/>
    <property type="evidence" value="ECO:0007669"/>
    <property type="project" value="UniProtKB-SubCell"/>
</dbReference>
<dbReference type="GO" id="GO:0005509">
    <property type="term" value="F:calcium ion binding"/>
    <property type="evidence" value="ECO:0007669"/>
    <property type="project" value="TreeGrafter"/>
</dbReference>
<gene>
    <name evidence="18" type="ORF">ZHD862_LOCUS961</name>
</gene>
<dbReference type="Proteomes" id="UP000663864">
    <property type="component" value="Unassembled WGS sequence"/>
</dbReference>
<dbReference type="CDD" id="cd21670">
    <property type="entry name" value="SMP_ESyt"/>
    <property type="match status" value="1"/>
</dbReference>
<name>A0A813QU83_9BILA</name>
<feature type="domain" description="C2" evidence="16">
    <location>
        <begin position="753"/>
        <end position="875"/>
    </location>
</feature>
<evidence type="ECO:0000256" key="13">
    <source>
        <dbReference type="ARBA" id="ARBA00023121"/>
    </source>
</evidence>
<dbReference type="GO" id="GO:0035091">
    <property type="term" value="F:phosphatidylinositol binding"/>
    <property type="evidence" value="ECO:0007669"/>
    <property type="project" value="TreeGrafter"/>
</dbReference>
<sequence length="899" mass="102785">MAAHFHQIHERLKEHPHTFINHTLKTVSENFLTMADVNTQSLYTSASTMLTKIVGTFVTQIQNQLNEDSSDTNAESLPSLDSNVEQEFRQIHLPQTKIGLGSTDDELIGMVKKYLEIVGLVFFVWLFGYFHCSVSWILFAVFIYLFRQRQRNQFKLRRKMLNEINKNEEQYIKARLDELPSWVFFPDIERAEWLNRIIKQAWPYANKYLDQAVFRDSLVPLIHATSSILADFSFQKLDLGEIPPRIGGIKVYTDNVRDQIMMDIEVFYAGDACIKAKLKGIVCGIKDIQFVGDMRIILSPLINTIPLVGAVSYFFLKKPSIDFKLTDAGTLVDIPGLNDLMITQINDIVASMMVLPNRQVFPLVNDIQIAHLRWSNPQGVVRVFVLRAQNLIKADITFLGKGKSDPFVKVKVPGSVEYKTKTINNTTDPEWNEVFEFPVEQYESDAIDFEVYDEDPGKDDFIGRAQIRLNALVDNDPVDTWLTLQDVKKGSLNVRLQYFSLTKQKSALEIMERKNNSMIKREKLSKALLVCFIDRCTNLPRSKKNRREPNPFCRIKVEATEMKTQTFESKTDPEFEYVSQILCANPLHEKLKIDVCDARNNNEIIAYFEMPIKQIFDTDTMTIDTQSYPLRSLSEPLDRATIILRLSLFILSPGRSSASHLNSVVRTPSSCSTQSFDMSSTSGTNIITDGKRKVTNEISLRTSLEGENSSKSITSGVQTHLTPNVHRSLLENRITPDRKSIVISDDPDLKSAQYGKIKLGIRYAVPRTSLSVTIYACQGLIQVHQQNLPDPYVRLYLLPDFKNDKKKTKSVHDTFSPKFEDLFEWPASLVDVRRQRLYLSVKNNSPFFAHEQTYMGDLQIDLSNLDPEKTSIAWYALQEPNTSGGGIMKIKYDAFELNE</sequence>
<evidence type="ECO:0000256" key="1">
    <source>
        <dbReference type="ARBA" id="ARBA00004202"/>
    </source>
</evidence>
<evidence type="ECO:0000313" key="19">
    <source>
        <dbReference type="Proteomes" id="UP000663864"/>
    </source>
</evidence>
<evidence type="ECO:0000256" key="15">
    <source>
        <dbReference type="SAM" id="Phobius"/>
    </source>
</evidence>
<proteinExistence type="inferred from homology"/>
<protein>
    <submittedName>
        <fullName evidence="18">Uncharacterized protein</fullName>
    </submittedName>
</protein>
<evidence type="ECO:0000256" key="7">
    <source>
        <dbReference type="ARBA" id="ARBA00022723"/>
    </source>
</evidence>
<dbReference type="SUPFAM" id="SSF49562">
    <property type="entry name" value="C2 domain (Calcium/lipid-binding domain, CaLB)"/>
    <property type="match status" value="3"/>
</dbReference>
<keyword evidence="11 15" id="KW-1133">Transmembrane helix</keyword>
<evidence type="ECO:0000256" key="10">
    <source>
        <dbReference type="ARBA" id="ARBA00022837"/>
    </source>
</evidence>
<dbReference type="InterPro" id="IPR051634">
    <property type="entry name" value="Extended_Synaptotagmin"/>
</dbReference>
<keyword evidence="14 15" id="KW-0472">Membrane</keyword>
<evidence type="ECO:0000259" key="16">
    <source>
        <dbReference type="PROSITE" id="PS50004"/>
    </source>
</evidence>
<feature type="transmembrane region" description="Helical" evidence="15">
    <location>
        <begin position="296"/>
        <end position="316"/>
    </location>
</feature>